<dbReference type="Proteomes" id="UP000315522">
    <property type="component" value="Unassembled WGS sequence"/>
</dbReference>
<keyword evidence="2" id="KW-0285">Flavoprotein</keyword>
<reference evidence="7 8" key="1">
    <citation type="submission" date="2018-05" db="EMBL/GenBank/DDBJ databases">
        <title>Genome sequencing and assembly of the regulated plant pathogen Lachnellula willkommii and related sister species for the development of diagnostic species identification markers.</title>
        <authorList>
            <person name="Giroux E."/>
            <person name="Bilodeau G."/>
        </authorList>
    </citation>
    <scope>NUCLEOTIDE SEQUENCE [LARGE SCALE GENOMIC DNA]</scope>
    <source>
        <strain evidence="7 8">CBS 172.35</strain>
    </source>
</reference>
<keyword evidence="6 7" id="KW-0503">Monooxygenase</keyword>
<evidence type="ECO:0000256" key="6">
    <source>
        <dbReference type="ARBA" id="ARBA00023033"/>
    </source>
</evidence>
<evidence type="ECO:0000313" key="7">
    <source>
        <dbReference type="EMBL" id="TVY93281.1"/>
    </source>
</evidence>
<dbReference type="PANTHER" id="PTHR43872:SF1">
    <property type="entry name" value="MONOOXYGENASE, PUTATIVE (AFU_ORTHOLOGUE AFUA_8G02570)-RELATED"/>
    <property type="match status" value="1"/>
</dbReference>
<dbReference type="EMBL" id="QGML01000157">
    <property type="protein sequence ID" value="TVY93281.1"/>
    <property type="molecule type" value="Genomic_DNA"/>
</dbReference>
<keyword evidence="3" id="KW-0274">FAD</keyword>
<evidence type="ECO:0000256" key="2">
    <source>
        <dbReference type="ARBA" id="ARBA00022630"/>
    </source>
</evidence>
<dbReference type="InterPro" id="IPR020946">
    <property type="entry name" value="Flavin_mOase-like"/>
</dbReference>
<organism evidence="7 8">
    <name type="scientific">Lachnellula willkommii</name>
    <dbReference type="NCBI Taxonomy" id="215461"/>
    <lineage>
        <taxon>Eukaryota</taxon>
        <taxon>Fungi</taxon>
        <taxon>Dikarya</taxon>
        <taxon>Ascomycota</taxon>
        <taxon>Pezizomycotina</taxon>
        <taxon>Leotiomycetes</taxon>
        <taxon>Helotiales</taxon>
        <taxon>Lachnaceae</taxon>
        <taxon>Lachnellula</taxon>
    </lineage>
</organism>
<gene>
    <name evidence="7" type="primary">ethA</name>
    <name evidence="7" type="ORF">LAWI1_G001328</name>
</gene>
<proteinExistence type="predicted"/>
<accession>A0A559MK02</accession>
<dbReference type="FunFam" id="3.50.50.60:FF:000228">
    <property type="entry name" value="FAD-containing monooxygenase EthA"/>
    <property type="match status" value="1"/>
</dbReference>
<keyword evidence="5" id="KW-0560">Oxidoreductase</keyword>
<evidence type="ECO:0000313" key="8">
    <source>
        <dbReference type="Proteomes" id="UP000315522"/>
    </source>
</evidence>
<evidence type="ECO:0000256" key="3">
    <source>
        <dbReference type="ARBA" id="ARBA00022827"/>
    </source>
</evidence>
<protein>
    <submittedName>
        <fullName evidence="7">FAD-containing monooxygenase</fullName>
    </submittedName>
</protein>
<sequence length="498" mass="55630">MGSTARSDSESFDVMIVGAGLSGINSAYRIQTELPGYSYTVLESRDAVGGTWDLFRYPGIRSDSDLHTFGFPWRPWTEHRAIAEGDAIRNYIRESAEEFGIDKKIRFGNKMLSADWSTEEQNWNILVDSNGEEKIYKARFIIFSTGYYDYNEPLKTTIPGIENFKGTRIHPQFWPEDLDYANKKIIIIGSGATAVTLLPILAQTAKHVTMLQRSPTYILSRPSVDPIGSFIRKIFPSWLASRLVRYKFLVLPFLFSQFCSAFPEAARRTLHKRMQAELPSSMSIDPDFNPRYYPWQQRLCVCPDGDFYESIRNGSSDVVTDTIKRVTNIGIETTGGKVIDADIIITATGLKMLLAGGATLARDGTPLSLPSTFAWKSTMLSDVPNAALVIGYANASWTLGADAAAKLVTRLLKYMRKNNFSSAVPRVPDVDMRKQQLLDLNSTYVERAKGDLPSAGDRKPWLPRRNYFVDFWGAAYGDLTAGLEFSSAADDAASKKVI</sequence>
<dbReference type="Pfam" id="PF00743">
    <property type="entry name" value="FMO-like"/>
    <property type="match status" value="1"/>
</dbReference>
<comment type="cofactor">
    <cofactor evidence="1">
        <name>FAD</name>
        <dbReference type="ChEBI" id="CHEBI:57692"/>
    </cofactor>
</comment>
<name>A0A559MK02_9HELO</name>
<comment type="caution">
    <text evidence="7">The sequence shown here is derived from an EMBL/GenBank/DDBJ whole genome shotgun (WGS) entry which is preliminary data.</text>
</comment>
<dbReference type="GO" id="GO:0004499">
    <property type="term" value="F:N,N-dimethylaniline monooxygenase activity"/>
    <property type="evidence" value="ECO:0007669"/>
    <property type="project" value="InterPro"/>
</dbReference>
<keyword evidence="8" id="KW-1185">Reference proteome</keyword>
<dbReference type="PANTHER" id="PTHR43872">
    <property type="entry name" value="MONOOXYGENASE, PUTATIVE (AFU_ORTHOLOGUE AFUA_8G02570)-RELATED"/>
    <property type="match status" value="1"/>
</dbReference>
<dbReference type="InterPro" id="IPR036188">
    <property type="entry name" value="FAD/NAD-bd_sf"/>
</dbReference>
<keyword evidence="4" id="KW-0521">NADP</keyword>
<evidence type="ECO:0000256" key="1">
    <source>
        <dbReference type="ARBA" id="ARBA00001974"/>
    </source>
</evidence>
<dbReference type="GO" id="GO:0050660">
    <property type="term" value="F:flavin adenine dinucleotide binding"/>
    <property type="evidence" value="ECO:0007669"/>
    <property type="project" value="InterPro"/>
</dbReference>
<evidence type="ECO:0000256" key="4">
    <source>
        <dbReference type="ARBA" id="ARBA00022857"/>
    </source>
</evidence>
<dbReference type="Gene3D" id="3.50.50.60">
    <property type="entry name" value="FAD/NAD(P)-binding domain"/>
    <property type="match status" value="2"/>
</dbReference>
<evidence type="ECO:0000256" key="5">
    <source>
        <dbReference type="ARBA" id="ARBA00023002"/>
    </source>
</evidence>
<dbReference type="SUPFAM" id="SSF51905">
    <property type="entry name" value="FAD/NAD(P)-binding domain"/>
    <property type="match status" value="1"/>
</dbReference>
<dbReference type="AlphaFoldDB" id="A0A559MK02"/>
<dbReference type="GO" id="GO:0050661">
    <property type="term" value="F:NADP binding"/>
    <property type="evidence" value="ECO:0007669"/>
    <property type="project" value="InterPro"/>
</dbReference>
<dbReference type="InterPro" id="IPR051820">
    <property type="entry name" value="FAD-binding_MO"/>
</dbReference>